<feature type="domain" description="HTH araC/xylS-type" evidence="4">
    <location>
        <begin position="152"/>
        <end position="250"/>
    </location>
</feature>
<evidence type="ECO:0000256" key="1">
    <source>
        <dbReference type="ARBA" id="ARBA00023015"/>
    </source>
</evidence>
<sequence length="252" mass="27586">MNPVFSSIRISRYAPHEVMTAHMHDDTSLSLVLAGTYEETIRGKSDAYSTGALLVCPPHEQHAQRFSADGLFKLVLAPSLSTIARLDDVVHLCEAPILRSTAIADVGRRILGELRLDDDFSGAVIEGLSHELIGLFGRGHRQSGSGRPSCLRAALEYLRVTESPLCSLAEVAVATGHCPERLSAAFRRHMGTTLGEYQRRLRVERAADLLARSRLPISEIAMACGFSDQPHLNRAFKAQLGITPAAYRRNCL</sequence>
<dbReference type="PANTHER" id="PTHR46796">
    <property type="entry name" value="HTH-TYPE TRANSCRIPTIONAL ACTIVATOR RHAS-RELATED"/>
    <property type="match status" value="1"/>
</dbReference>
<accession>V4PFU7</accession>
<keyword evidence="2" id="KW-0238">DNA-binding</keyword>
<dbReference type="PROSITE" id="PS01124">
    <property type="entry name" value="HTH_ARAC_FAMILY_2"/>
    <property type="match status" value="1"/>
</dbReference>
<dbReference type="SUPFAM" id="SSF51182">
    <property type="entry name" value="RmlC-like cupins"/>
    <property type="match status" value="1"/>
</dbReference>
<dbReference type="InterPro" id="IPR011051">
    <property type="entry name" value="RmlC_Cupin_sf"/>
</dbReference>
<dbReference type="SMART" id="SM00342">
    <property type="entry name" value="HTH_ARAC"/>
    <property type="match status" value="1"/>
</dbReference>
<dbReference type="Pfam" id="PF02311">
    <property type="entry name" value="AraC_binding"/>
    <property type="match status" value="1"/>
</dbReference>
<dbReference type="EMBL" id="AWGB01000047">
    <property type="protein sequence ID" value="ESQ87026.1"/>
    <property type="molecule type" value="Genomic_DNA"/>
</dbReference>
<dbReference type="AlphaFoldDB" id="V4PFU7"/>
<dbReference type="PATRIC" id="fig|1121022.4.peg.3575"/>
<reference evidence="5 6" key="1">
    <citation type="journal article" date="2014" name="Nature">
        <title>Sequential evolution of bacterial morphology by co-option of a developmental regulator.</title>
        <authorList>
            <person name="Jiang C."/>
            <person name="Brown P.J."/>
            <person name="Ducret A."/>
            <person name="Brun Y.V."/>
        </authorList>
    </citation>
    <scope>NUCLEOTIDE SEQUENCE [LARGE SCALE GENOMIC DNA]</scope>
    <source>
        <strain evidence="5 6">DSM 16100</strain>
    </source>
</reference>
<evidence type="ECO:0000259" key="4">
    <source>
        <dbReference type="PROSITE" id="PS01124"/>
    </source>
</evidence>
<dbReference type="Gene3D" id="2.60.120.10">
    <property type="entry name" value="Jelly Rolls"/>
    <property type="match status" value="1"/>
</dbReference>
<dbReference type="GO" id="GO:0043565">
    <property type="term" value="F:sequence-specific DNA binding"/>
    <property type="evidence" value="ECO:0007669"/>
    <property type="project" value="InterPro"/>
</dbReference>
<dbReference type="InterPro" id="IPR009057">
    <property type="entry name" value="Homeodomain-like_sf"/>
</dbReference>
<keyword evidence="3" id="KW-0804">Transcription</keyword>
<dbReference type="Pfam" id="PF12833">
    <property type="entry name" value="HTH_18"/>
    <property type="match status" value="1"/>
</dbReference>
<dbReference type="Proteomes" id="UP000017837">
    <property type="component" value="Unassembled WGS sequence"/>
</dbReference>
<dbReference type="InterPro" id="IPR018060">
    <property type="entry name" value="HTH_AraC"/>
</dbReference>
<dbReference type="InterPro" id="IPR014710">
    <property type="entry name" value="RmlC-like_jellyroll"/>
</dbReference>
<evidence type="ECO:0000256" key="3">
    <source>
        <dbReference type="ARBA" id="ARBA00023163"/>
    </source>
</evidence>
<dbReference type="SUPFAM" id="SSF46689">
    <property type="entry name" value="Homeodomain-like"/>
    <property type="match status" value="1"/>
</dbReference>
<protein>
    <recommendedName>
        <fullName evidence="4">HTH araC/xylS-type domain-containing protein</fullName>
    </recommendedName>
</protein>
<dbReference type="STRING" id="1121022.GCA_000376105_03761"/>
<dbReference type="InterPro" id="IPR018062">
    <property type="entry name" value="HTH_AraC-typ_CS"/>
</dbReference>
<name>V4PFU7_9CAUL</name>
<dbReference type="eggNOG" id="COG2207">
    <property type="taxonomic scope" value="Bacteria"/>
</dbReference>
<evidence type="ECO:0000313" key="5">
    <source>
        <dbReference type="EMBL" id="ESQ87026.1"/>
    </source>
</evidence>
<dbReference type="OrthoDB" id="7210843at2"/>
<comment type="caution">
    <text evidence="5">The sequence shown here is derived from an EMBL/GenBank/DDBJ whole genome shotgun (WGS) entry which is preliminary data.</text>
</comment>
<evidence type="ECO:0000256" key="2">
    <source>
        <dbReference type="ARBA" id="ARBA00023125"/>
    </source>
</evidence>
<dbReference type="Gene3D" id="1.10.10.60">
    <property type="entry name" value="Homeodomain-like"/>
    <property type="match status" value="2"/>
</dbReference>
<dbReference type="InterPro" id="IPR003313">
    <property type="entry name" value="AraC-bd"/>
</dbReference>
<dbReference type="PROSITE" id="PS00041">
    <property type="entry name" value="HTH_ARAC_FAMILY_1"/>
    <property type="match status" value="1"/>
</dbReference>
<dbReference type="InterPro" id="IPR050204">
    <property type="entry name" value="AraC_XylS_family_regulators"/>
</dbReference>
<proteinExistence type="predicted"/>
<keyword evidence="6" id="KW-1185">Reference proteome</keyword>
<dbReference type="RefSeq" id="WP_018083443.1">
    <property type="nucleotide sequence ID" value="NZ_AQWM01000032.1"/>
</dbReference>
<organism evidence="5 6">
    <name type="scientific">Asticcacaulis benevestitus DSM 16100 = ATCC BAA-896</name>
    <dbReference type="NCBI Taxonomy" id="1121022"/>
    <lineage>
        <taxon>Bacteria</taxon>
        <taxon>Pseudomonadati</taxon>
        <taxon>Pseudomonadota</taxon>
        <taxon>Alphaproteobacteria</taxon>
        <taxon>Caulobacterales</taxon>
        <taxon>Caulobacteraceae</taxon>
        <taxon>Asticcacaulis</taxon>
    </lineage>
</organism>
<keyword evidence="1" id="KW-0805">Transcription regulation</keyword>
<dbReference type="GO" id="GO:0003700">
    <property type="term" value="F:DNA-binding transcription factor activity"/>
    <property type="evidence" value="ECO:0007669"/>
    <property type="project" value="InterPro"/>
</dbReference>
<evidence type="ECO:0000313" key="6">
    <source>
        <dbReference type="Proteomes" id="UP000017837"/>
    </source>
</evidence>
<gene>
    <name evidence="5" type="ORF">ABENE_17505</name>
</gene>